<feature type="domain" description="Cyclic nucleotide-binding" evidence="1">
    <location>
        <begin position="11"/>
        <end position="123"/>
    </location>
</feature>
<dbReference type="SUPFAM" id="SSF51206">
    <property type="entry name" value="cAMP-binding domain-like"/>
    <property type="match status" value="1"/>
</dbReference>
<dbReference type="InterPro" id="IPR018490">
    <property type="entry name" value="cNMP-bd_dom_sf"/>
</dbReference>
<comment type="caution">
    <text evidence="2">The sequence shown here is derived from an EMBL/GenBank/DDBJ whole genome shotgun (WGS) entry which is preliminary data.</text>
</comment>
<gene>
    <name evidence="2" type="ORF">LX64_01216</name>
</gene>
<evidence type="ECO:0000313" key="2">
    <source>
        <dbReference type="EMBL" id="RAJ08563.1"/>
    </source>
</evidence>
<keyword evidence="3" id="KW-1185">Reference proteome</keyword>
<accession>A0A327QYR2</accession>
<dbReference type="Gene3D" id="2.60.120.10">
    <property type="entry name" value="Jelly Rolls"/>
    <property type="match status" value="1"/>
</dbReference>
<dbReference type="InterPro" id="IPR014710">
    <property type="entry name" value="RmlC-like_jellyroll"/>
</dbReference>
<dbReference type="AlphaFoldDB" id="A0A327QYR2"/>
<name>A0A327QYR2_9BACT</name>
<dbReference type="EMBL" id="QLLL01000002">
    <property type="protein sequence ID" value="RAJ08563.1"/>
    <property type="molecule type" value="Genomic_DNA"/>
</dbReference>
<dbReference type="CDD" id="cd00038">
    <property type="entry name" value="CAP_ED"/>
    <property type="match status" value="1"/>
</dbReference>
<evidence type="ECO:0000259" key="1">
    <source>
        <dbReference type="PROSITE" id="PS50042"/>
    </source>
</evidence>
<dbReference type="InterPro" id="IPR000595">
    <property type="entry name" value="cNMP-bd_dom"/>
</dbReference>
<sequence>MTTQLLNYFNSLSALSPAAATNLLALFQPAKLEKGDFFAREGRYEQHIAFLLNGVTRAYFVSRDGTEYNKIFSTQHQFIGAYTAILTRQPSQINIQALTNCELLVANYYEIEQLFDQHQEIERGVRKLAESFFMQKEKREIELVLLDAQDRYRVFQEEYPGLENLIPQYQVAAYLGISPTQLSRIRAKR</sequence>
<dbReference type="RefSeq" id="WP_111596701.1">
    <property type="nucleotide sequence ID" value="NZ_QLLL01000002.1"/>
</dbReference>
<protein>
    <submittedName>
        <fullName evidence="2">CRP-like cAMP-binding protein</fullName>
    </submittedName>
</protein>
<dbReference type="Proteomes" id="UP000249547">
    <property type="component" value="Unassembled WGS sequence"/>
</dbReference>
<organism evidence="2 3">
    <name type="scientific">Chitinophaga skermanii</name>
    <dbReference type="NCBI Taxonomy" id="331697"/>
    <lineage>
        <taxon>Bacteria</taxon>
        <taxon>Pseudomonadati</taxon>
        <taxon>Bacteroidota</taxon>
        <taxon>Chitinophagia</taxon>
        <taxon>Chitinophagales</taxon>
        <taxon>Chitinophagaceae</taxon>
        <taxon>Chitinophaga</taxon>
    </lineage>
</organism>
<dbReference type="PROSITE" id="PS50042">
    <property type="entry name" value="CNMP_BINDING_3"/>
    <property type="match status" value="1"/>
</dbReference>
<reference evidence="2 3" key="1">
    <citation type="submission" date="2018-06" db="EMBL/GenBank/DDBJ databases">
        <title>Genomic Encyclopedia of Archaeal and Bacterial Type Strains, Phase II (KMG-II): from individual species to whole genera.</title>
        <authorList>
            <person name="Goeker M."/>
        </authorList>
    </citation>
    <scope>NUCLEOTIDE SEQUENCE [LARGE SCALE GENOMIC DNA]</scope>
    <source>
        <strain evidence="2 3">DSM 23857</strain>
    </source>
</reference>
<dbReference type="Pfam" id="PF00027">
    <property type="entry name" value="cNMP_binding"/>
    <property type="match status" value="1"/>
</dbReference>
<dbReference type="OrthoDB" id="758145at2"/>
<proteinExistence type="predicted"/>
<evidence type="ECO:0000313" key="3">
    <source>
        <dbReference type="Proteomes" id="UP000249547"/>
    </source>
</evidence>